<organism evidence="2 3">
    <name type="scientific">Phytophthora rubi</name>
    <dbReference type="NCBI Taxonomy" id="129364"/>
    <lineage>
        <taxon>Eukaryota</taxon>
        <taxon>Sar</taxon>
        <taxon>Stramenopiles</taxon>
        <taxon>Oomycota</taxon>
        <taxon>Peronosporomycetes</taxon>
        <taxon>Peronosporales</taxon>
        <taxon>Peronosporaceae</taxon>
        <taxon>Phytophthora</taxon>
    </lineage>
</organism>
<proteinExistence type="predicted"/>
<accession>A0A6A3KJG4</accession>
<dbReference type="Proteomes" id="UP000429607">
    <property type="component" value="Unassembled WGS sequence"/>
</dbReference>
<gene>
    <name evidence="2" type="ORF">PR001_g17855</name>
</gene>
<protein>
    <submittedName>
        <fullName evidence="2">Uncharacterized protein</fullName>
    </submittedName>
</protein>
<dbReference type="EMBL" id="QXFV01001522">
    <property type="protein sequence ID" value="KAE9003884.1"/>
    <property type="molecule type" value="Genomic_DNA"/>
</dbReference>
<evidence type="ECO:0000313" key="2">
    <source>
        <dbReference type="EMBL" id="KAE9003884.1"/>
    </source>
</evidence>
<feature type="region of interest" description="Disordered" evidence="1">
    <location>
        <begin position="181"/>
        <end position="201"/>
    </location>
</feature>
<evidence type="ECO:0000256" key="1">
    <source>
        <dbReference type="SAM" id="MobiDB-lite"/>
    </source>
</evidence>
<evidence type="ECO:0000313" key="3">
    <source>
        <dbReference type="Proteomes" id="UP000429607"/>
    </source>
</evidence>
<dbReference type="AlphaFoldDB" id="A0A6A3KJG4"/>
<reference evidence="2 3" key="1">
    <citation type="submission" date="2018-09" db="EMBL/GenBank/DDBJ databases">
        <title>Genomic investigation of the strawberry pathogen Phytophthora fragariae indicates pathogenicity is determined by transcriptional variation in three key races.</title>
        <authorList>
            <person name="Adams T.M."/>
            <person name="Armitage A.D."/>
            <person name="Sobczyk M.K."/>
            <person name="Bates H.J."/>
            <person name="Dunwell J.M."/>
            <person name="Nellist C.F."/>
            <person name="Harrison R.J."/>
        </authorList>
    </citation>
    <scope>NUCLEOTIDE SEQUENCE [LARGE SCALE GENOMIC DNA]</scope>
    <source>
        <strain evidence="2 3">SCRP249</strain>
    </source>
</reference>
<sequence>MGELFAWRLLMNSADHEQASCTLRCTLIGEPQLRSNDQGSFFDVADDAKRRAWQAVRTLLLPDLSQPGQRAPGASVAVGVPFSPVHAVLLASPRCDTKFTKHMSDVFRCGQVLNYRPATSIALVDDIDLPQEPDCRYIYMVATRGYSGEHHQVVTIPLVDARSQAISRDEFVMGFYHAPPRRCSRPDSTPPGGGSAPRRPPAVRRFRQRLAQAFTDPGAEATVDLGTQAVAYVTPRGTKTSIVPAAYAWRLLHPSSSTMVLEEGEASPDAYTMHETDAVELALLTRTEADLTPGN</sequence>
<comment type="caution">
    <text evidence="2">The sequence shown here is derived from an EMBL/GenBank/DDBJ whole genome shotgun (WGS) entry which is preliminary data.</text>
</comment>
<name>A0A6A3KJG4_9STRA</name>